<sequence>MTPSPACPFHLITTKNTEFQYFSFSRHFHPPSRLQQSHHLLLKVLQSEFKEETHTHTPTKSEHTPTPITLIRPEERTCSHSSHTHTHTHTHTRSHGIKHTAFTADLLARPPWRTPYAQMSNFNTSLSRPSIATGDPWQSEASRVIQIVLTLVIFLVGAFLNMLVVWVLGIRRWNLRRSSETQGASSFRTYVVNLALADLVLLLRTPLMLGYLAHNFSWPFGHSACQLVMFLRALGLYAAACLLCAVALERCLCLLRPVWARLKRPRWVVTLVCGLLWLLALALASPYLAAATLKDFNGTTQCLESDPSSQQAKGHGLFIAETVFGFLLPLLVFLSCNLAVLISARRTNSAPSSSVASPTLSSPTSSNYTSQRLLRLYRVLLLTVLLFLTCWVPYFTCRFLRWLTASRPPSDPLRVSAVRGYYVSLFLVYVKSALNPVLYVFAARGLGRTLRASLLSTIERVFNDDASESARRKSLRRRDSQF</sequence>
<evidence type="ECO:0000256" key="10">
    <source>
        <dbReference type="SAM" id="Phobius"/>
    </source>
</evidence>
<evidence type="ECO:0000256" key="9">
    <source>
        <dbReference type="RuleBase" id="RU000688"/>
    </source>
</evidence>
<evidence type="ECO:0000256" key="7">
    <source>
        <dbReference type="ARBA" id="ARBA00023224"/>
    </source>
</evidence>
<feature type="transmembrane region" description="Helical" evidence="10">
    <location>
        <begin position="190"/>
        <end position="214"/>
    </location>
</feature>
<dbReference type="InterPro" id="IPR000826">
    <property type="entry name" value="Formyl_rcpt-rel"/>
</dbReference>
<dbReference type="GO" id="GO:0004930">
    <property type="term" value="F:G protein-coupled receptor activity"/>
    <property type="evidence" value="ECO:0007669"/>
    <property type="project" value="UniProtKB-KW"/>
</dbReference>
<reference evidence="12 13" key="1">
    <citation type="submission" date="2020-06" db="EMBL/GenBank/DDBJ databases">
        <authorList>
            <consortium name="Wellcome Sanger Institute Data Sharing"/>
        </authorList>
    </citation>
    <scope>NUCLEOTIDE SEQUENCE [LARGE SCALE GENOMIC DNA]</scope>
</reference>
<reference evidence="12" key="3">
    <citation type="submission" date="2025-09" db="UniProtKB">
        <authorList>
            <consortium name="Ensembl"/>
        </authorList>
    </citation>
    <scope>IDENTIFICATION</scope>
</reference>
<feature type="transmembrane region" description="Helical" evidence="10">
    <location>
        <begin position="421"/>
        <end position="442"/>
    </location>
</feature>
<keyword evidence="7 9" id="KW-0807">Transducer</keyword>
<name>A0AAY4CK05_9TELE</name>
<comment type="similarity">
    <text evidence="8">Belongs to the chemokine-like receptor (CMKLR) family.</text>
</comment>
<feature type="transmembrane region" description="Helical" evidence="10">
    <location>
        <begin position="234"/>
        <end position="255"/>
    </location>
</feature>
<evidence type="ECO:0000256" key="8">
    <source>
        <dbReference type="ARBA" id="ARBA00025736"/>
    </source>
</evidence>
<evidence type="ECO:0000256" key="4">
    <source>
        <dbReference type="ARBA" id="ARBA00023040"/>
    </source>
</evidence>
<dbReference type="GO" id="GO:0004878">
    <property type="term" value="F:complement component C5a receptor activity"/>
    <property type="evidence" value="ECO:0007669"/>
    <property type="project" value="TreeGrafter"/>
</dbReference>
<dbReference type="GO" id="GO:0006954">
    <property type="term" value="P:inflammatory response"/>
    <property type="evidence" value="ECO:0007669"/>
    <property type="project" value="TreeGrafter"/>
</dbReference>
<comment type="similarity">
    <text evidence="9">Belongs to the G-protein coupled receptor 1 family.</text>
</comment>
<keyword evidence="6 9" id="KW-0675">Receptor</keyword>
<feature type="transmembrane region" description="Helical" evidence="10">
    <location>
        <begin position="323"/>
        <end position="344"/>
    </location>
</feature>
<feature type="transmembrane region" description="Helical" evidence="10">
    <location>
        <begin position="379"/>
        <end position="401"/>
    </location>
</feature>
<evidence type="ECO:0000256" key="3">
    <source>
        <dbReference type="ARBA" id="ARBA00022989"/>
    </source>
</evidence>
<organism evidence="12 13">
    <name type="scientific">Denticeps clupeoides</name>
    <name type="common">denticle herring</name>
    <dbReference type="NCBI Taxonomy" id="299321"/>
    <lineage>
        <taxon>Eukaryota</taxon>
        <taxon>Metazoa</taxon>
        <taxon>Chordata</taxon>
        <taxon>Craniata</taxon>
        <taxon>Vertebrata</taxon>
        <taxon>Euteleostomi</taxon>
        <taxon>Actinopterygii</taxon>
        <taxon>Neopterygii</taxon>
        <taxon>Teleostei</taxon>
        <taxon>Clupei</taxon>
        <taxon>Clupeiformes</taxon>
        <taxon>Denticipitoidei</taxon>
        <taxon>Denticipitidae</taxon>
        <taxon>Denticeps</taxon>
    </lineage>
</organism>
<dbReference type="GO" id="GO:0005886">
    <property type="term" value="C:plasma membrane"/>
    <property type="evidence" value="ECO:0007669"/>
    <property type="project" value="TreeGrafter"/>
</dbReference>
<dbReference type="InterPro" id="IPR000276">
    <property type="entry name" value="GPCR_Rhodpsn"/>
</dbReference>
<dbReference type="PROSITE" id="PS00237">
    <property type="entry name" value="G_PROTEIN_RECEP_F1_1"/>
    <property type="match status" value="1"/>
</dbReference>
<dbReference type="InterPro" id="IPR017452">
    <property type="entry name" value="GPCR_Rhodpsn_7TM"/>
</dbReference>
<accession>A0AAY4CK05</accession>
<feature type="transmembrane region" description="Helical" evidence="10">
    <location>
        <begin position="267"/>
        <end position="289"/>
    </location>
</feature>
<reference evidence="12" key="2">
    <citation type="submission" date="2025-08" db="UniProtKB">
        <authorList>
            <consortium name="Ensembl"/>
        </authorList>
    </citation>
    <scope>IDENTIFICATION</scope>
</reference>
<keyword evidence="3 10" id="KW-1133">Transmembrane helix</keyword>
<evidence type="ECO:0000259" key="11">
    <source>
        <dbReference type="PROSITE" id="PS50262"/>
    </source>
</evidence>
<dbReference type="GO" id="GO:0007204">
    <property type="term" value="P:positive regulation of cytosolic calcium ion concentration"/>
    <property type="evidence" value="ECO:0007669"/>
    <property type="project" value="TreeGrafter"/>
</dbReference>
<evidence type="ECO:0000256" key="2">
    <source>
        <dbReference type="ARBA" id="ARBA00022692"/>
    </source>
</evidence>
<gene>
    <name evidence="12" type="primary">LOC114765085</name>
</gene>
<keyword evidence="5 10" id="KW-0472">Membrane</keyword>
<comment type="subcellular location">
    <subcellularLocation>
        <location evidence="1">Membrane</location>
        <topology evidence="1">Multi-pass membrane protein</topology>
    </subcellularLocation>
</comment>
<dbReference type="AlphaFoldDB" id="A0AAY4CK05"/>
<proteinExistence type="inferred from homology"/>
<dbReference type="PANTHER" id="PTHR24225:SF52">
    <property type="entry name" value="C3A ANAPHYLATOXIN CHEMOTACTIC RECEPTOR-LIKE"/>
    <property type="match status" value="1"/>
</dbReference>
<evidence type="ECO:0000256" key="5">
    <source>
        <dbReference type="ARBA" id="ARBA00023136"/>
    </source>
</evidence>
<keyword evidence="13" id="KW-1185">Reference proteome</keyword>
<keyword evidence="4 9" id="KW-0297">G-protein coupled receptor</keyword>
<evidence type="ECO:0000313" key="12">
    <source>
        <dbReference type="Ensembl" id="ENSDCDP00010033453.1"/>
    </source>
</evidence>
<evidence type="ECO:0000256" key="1">
    <source>
        <dbReference type="ARBA" id="ARBA00004141"/>
    </source>
</evidence>
<evidence type="ECO:0000313" key="13">
    <source>
        <dbReference type="Proteomes" id="UP000694580"/>
    </source>
</evidence>
<dbReference type="Proteomes" id="UP000694580">
    <property type="component" value="Chromosome 15"/>
</dbReference>
<dbReference type="PROSITE" id="PS50262">
    <property type="entry name" value="G_PROTEIN_RECEP_F1_2"/>
    <property type="match status" value="1"/>
</dbReference>
<dbReference type="GeneTree" id="ENSGT01140000282544"/>
<dbReference type="Gene3D" id="1.20.1070.10">
    <property type="entry name" value="Rhodopsin 7-helix transmembrane proteins"/>
    <property type="match status" value="1"/>
</dbReference>
<dbReference type="SUPFAM" id="SSF81321">
    <property type="entry name" value="Family A G protein-coupled receptor-like"/>
    <property type="match status" value="1"/>
</dbReference>
<keyword evidence="2 9" id="KW-0812">Transmembrane</keyword>
<protein>
    <recommendedName>
        <fullName evidence="11">G-protein coupled receptors family 1 profile domain-containing protein</fullName>
    </recommendedName>
</protein>
<dbReference type="Pfam" id="PF00001">
    <property type="entry name" value="7tm_1"/>
    <property type="match status" value="1"/>
</dbReference>
<dbReference type="PANTHER" id="PTHR24225">
    <property type="entry name" value="CHEMOTACTIC RECEPTOR"/>
    <property type="match status" value="1"/>
</dbReference>
<feature type="transmembrane region" description="Helical" evidence="10">
    <location>
        <begin position="147"/>
        <end position="169"/>
    </location>
</feature>
<feature type="domain" description="G-protein coupled receptors family 1 profile" evidence="11">
    <location>
        <begin position="160"/>
        <end position="439"/>
    </location>
</feature>
<dbReference type="GO" id="GO:0007200">
    <property type="term" value="P:phospholipase C-activating G protein-coupled receptor signaling pathway"/>
    <property type="evidence" value="ECO:0007669"/>
    <property type="project" value="TreeGrafter"/>
</dbReference>
<evidence type="ECO:0000256" key="6">
    <source>
        <dbReference type="ARBA" id="ARBA00023170"/>
    </source>
</evidence>
<dbReference type="PRINTS" id="PR00237">
    <property type="entry name" value="GPCRRHODOPSN"/>
</dbReference>
<dbReference type="Ensembl" id="ENSDCDT00010041467.1">
    <property type="protein sequence ID" value="ENSDCDP00010033453.1"/>
    <property type="gene ID" value="ENSDCDG00010021343.1"/>
</dbReference>